<protein>
    <recommendedName>
        <fullName evidence="3">ParB/Sulfiredoxin domain-containing protein</fullName>
    </recommendedName>
</protein>
<dbReference type="Proteomes" id="UP001500320">
    <property type="component" value="Unassembled WGS sequence"/>
</dbReference>
<keyword evidence="2" id="KW-1185">Reference proteome</keyword>
<evidence type="ECO:0000313" key="2">
    <source>
        <dbReference type="Proteomes" id="UP001500320"/>
    </source>
</evidence>
<dbReference type="CDD" id="cd16387">
    <property type="entry name" value="ParB_N_Srx"/>
    <property type="match status" value="1"/>
</dbReference>
<proteinExistence type="predicted"/>
<dbReference type="InterPro" id="IPR036086">
    <property type="entry name" value="ParB/Sulfiredoxin_sf"/>
</dbReference>
<sequence length="118" mass="12787">MNGSAEMFHLLAWRWNVTTAKAYAAGRTPNTHLNPASWSGLLALIVIDAEHARTVDLTEPLIAVPVPDGGGPLVIDGWHRIHKALATGVERLPVIFLTAEEELACRVHGGEKGHGWHC</sequence>
<evidence type="ECO:0008006" key="3">
    <source>
        <dbReference type="Google" id="ProtNLM"/>
    </source>
</evidence>
<dbReference type="RefSeq" id="WP_344855805.1">
    <property type="nucleotide sequence ID" value="NZ_BAAAUT010000004.1"/>
</dbReference>
<reference evidence="2" key="1">
    <citation type="journal article" date="2019" name="Int. J. Syst. Evol. Microbiol.">
        <title>The Global Catalogue of Microorganisms (GCM) 10K type strain sequencing project: providing services to taxonomists for standard genome sequencing and annotation.</title>
        <authorList>
            <consortium name="The Broad Institute Genomics Platform"/>
            <consortium name="The Broad Institute Genome Sequencing Center for Infectious Disease"/>
            <person name="Wu L."/>
            <person name="Ma J."/>
        </authorList>
    </citation>
    <scope>NUCLEOTIDE SEQUENCE [LARGE SCALE GENOMIC DNA]</scope>
    <source>
        <strain evidence="2">JCM 9373</strain>
    </source>
</reference>
<organism evidence="1 2">
    <name type="scientific">Planomonospora alba</name>
    <dbReference type="NCBI Taxonomy" id="161354"/>
    <lineage>
        <taxon>Bacteria</taxon>
        <taxon>Bacillati</taxon>
        <taxon>Actinomycetota</taxon>
        <taxon>Actinomycetes</taxon>
        <taxon>Streptosporangiales</taxon>
        <taxon>Streptosporangiaceae</taxon>
        <taxon>Planomonospora</taxon>
    </lineage>
</organism>
<gene>
    <name evidence="1" type="ORF">GCM10010466_07010</name>
</gene>
<comment type="caution">
    <text evidence="1">The sequence shown here is derived from an EMBL/GenBank/DDBJ whole genome shotgun (WGS) entry which is preliminary data.</text>
</comment>
<dbReference type="EMBL" id="BAAAUT010000004">
    <property type="protein sequence ID" value="GAA3118696.1"/>
    <property type="molecule type" value="Genomic_DNA"/>
</dbReference>
<accession>A0ABP6MP16</accession>
<dbReference type="SUPFAM" id="SSF110849">
    <property type="entry name" value="ParB/Sulfiredoxin"/>
    <property type="match status" value="1"/>
</dbReference>
<evidence type="ECO:0000313" key="1">
    <source>
        <dbReference type="EMBL" id="GAA3118696.1"/>
    </source>
</evidence>
<name>A0ABP6MP16_9ACTN</name>